<accession>A0A915EB37</accession>
<keyword evidence="3" id="KW-1185">Reference proteome</keyword>
<sequence>MNHTFSTDLLNQILFAEQSFRSEFSFLLDRLSSERPKTATGGAALLNVNPILFNLELKGEGVPWLQVTASTPTSTAIRFTIDSPHAVLTNRLTNCSTTNETTEEPKQTSPIDRLFGRAKVQLNVKLGQLYKNALYEETQEELEEYANFMTQISVQNEESITKDSIHSYLISLNRPLLLIKSNAIDKAILLWLNYRNTYNYWREERNKLLVMSNRVYEKKRKKSTREIFGKLEQPATHPDQKQGDGSIDGDRSSAPPSSSSSNFVTDMNINLSLSIPNGLYICMPLYSPEINDSMAALVVSLQKSDVTVCVKKELACLASFTAFKVTFIDNFDEQSLSEPWLAENAAGGESLHSNFFFFPHGSYSFCTSAISPSAHNQNAKWILCVKSHMQGMVIDFDYKIGKLTSLLIHTLSSFASDDDVVEEYAPSDSSFAYTSATQPSRQQPRLSMQSSMDNNPAMDNQSNMMEDSQHFQSTLGNWMKKMKSLLEKMHEQSVLVTDLISHRPRMSELMIEKERRKLRILELVRFKQFRQSMWDKIRQKVNTRTHHLSGNSSKNDDNNSNSKVAQTQRQPSRSLLSANSSSTPAASSHANLLPEYASGGHQLLPKHTTNSSK</sequence>
<dbReference type="PANTHER" id="PTHR31640">
    <property type="entry name" value="TRANSMEMBRANE PROTEIN KIAA1109"/>
    <property type="match status" value="1"/>
</dbReference>
<feature type="compositionally biased region" description="Low complexity" evidence="1">
    <location>
        <begin position="571"/>
        <end position="591"/>
    </location>
</feature>
<proteinExistence type="predicted"/>
<dbReference type="Pfam" id="PF25040">
    <property type="entry name" value="BLTP1_C"/>
    <property type="match status" value="1"/>
</dbReference>
<dbReference type="InterPro" id="IPR056742">
    <property type="entry name" value="BLTP1_C"/>
</dbReference>
<dbReference type="Proteomes" id="UP000887574">
    <property type="component" value="Unplaced"/>
</dbReference>
<reference evidence="4" key="1">
    <citation type="submission" date="2022-11" db="UniProtKB">
        <authorList>
            <consortium name="WormBaseParasite"/>
        </authorList>
    </citation>
    <scope>IDENTIFICATION</scope>
</reference>
<name>A0A915EB37_9BILA</name>
<feature type="region of interest" description="Disordered" evidence="1">
    <location>
        <begin position="227"/>
        <end position="261"/>
    </location>
</feature>
<evidence type="ECO:0000313" key="3">
    <source>
        <dbReference type="Proteomes" id="UP000887574"/>
    </source>
</evidence>
<evidence type="ECO:0000259" key="2">
    <source>
        <dbReference type="Pfam" id="PF25040"/>
    </source>
</evidence>
<feature type="region of interest" description="Disordered" evidence="1">
    <location>
        <begin position="431"/>
        <end position="469"/>
    </location>
</feature>
<dbReference type="AlphaFoldDB" id="A0A915EB37"/>
<organism evidence="3 4">
    <name type="scientific">Ditylenchus dipsaci</name>
    <dbReference type="NCBI Taxonomy" id="166011"/>
    <lineage>
        <taxon>Eukaryota</taxon>
        <taxon>Metazoa</taxon>
        <taxon>Ecdysozoa</taxon>
        <taxon>Nematoda</taxon>
        <taxon>Chromadorea</taxon>
        <taxon>Rhabditida</taxon>
        <taxon>Tylenchina</taxon>
        <taxon>Tylenchomorpha</taxon>
        <taxon>Sphaerularioidea</taxon>
        <taxon>Anguinidae</taxon>
        <taxon>Anguininae</taxon>
        <taxon>Ditylenchus</taxon>
    </lineage>
</organism>
<dbReference type="WBParaSite" id="jg3431">
    <property type="protein sequence ID" value="jg3431"/>
    <property type="gene ID" value="jg3431"/>
</dbReference>
<evidence type="ECO:0000256" key="1">
    <source>
        <dbReference type="SAM" id="MobiDB-lite"/>
    </source>
</evidence>
<feature type="compositionally biased region" description="Low complexity" evidence="1">
    <location>
        <begin position="252"/>
        <end position="261"/>
    </location>
</feature>
<dbReference type="PANTHER" id="PTHR31640:SF1">
    <property type="entry name" value="BRIDGE-LIKE LIPID TRANSFER PROTEIN FAMILY MEMBER 1"/>
    <property type="match status" value="1"/>
</dbReference>
<protein>
    <recommendedName>
        <fullName evidence="2">Bridge-like lipid transfer protein family member 1 C-terminal domain-containing protein</fullName>
    </recommendedName>
</protein>
<dbReference type="InterPro" id="IPR033616">
    <property type="entry name" value="BLTP1"/>
</dbReference>
<dbReference type="GO" id="GO:0048488">
    <property type="term" value="P:synaptic vesicle endocytosis"/>
    <property type="evidence" value="ECO:0007669"/>
    <property type="project" value="TreeGrafter"/>
</dbReference>
<dbReference type="GO" id="GO:0098793">
    <property type="term" value="C:presynapse"/>
    <property type="evidence" value="ECO:0007669"/>
    <property type="project" value="GOC"/>
</dbReference>
<feature type="compositionally biased region" description="Low complexity" evidence="1">
    <location>
        <begin position="549"/>
        <end position="563"/>
    </location>
</feature>
<feature type="region of interest" description="Disordered" evidence="1">
    <location>
        <begin position="541"/>
        <end position="613"/>
    </location>
</feature>
<evidence type="ECO:0000313" key="4">
    <source>
        <dbReference type="WBParaSite" id="jg3431"/>
    </source>
</evidence>
<feature type="domain" description="Bridge-like lipid transfer protein family member 1 C-terminal" evidence="2">
    <location>
        <begin position="2"/>
        <end position="571"/>
    </location>
</feature>